<name>A0A0E9XXY6_ANGAN</name>
<accession>A0A0E9XXY6</accession>
<proteinExistence type="predicted"/>
<dbReference type="EMBL" id="GBXM01001316">
    <property type="protein sequence ID" value="JAI07262.1"/>
    <property type="molecule type" value="Transcribed_RNA"/>
</dbReference>
<reference evidence="1" key="1">
    <citation type="submission" date="2014-11" db="EMBL/GenBank/DDBJ databases">
        <authorList>
            <person name="Amaro Gonzalez C."/>
        </authorList>
    </citation>
    <scope>NUCLEOTIDE SEQUENCE</scope>
</reference>
<dbReference type="AlphaFoldDB" id="A0A0E9XXY6"/>
<sequence>MLLDESSVTLKRSSEETL</sequence>
<reference evidence="1" key="2">
    <citation type="journal article" date="2015" name="Fish Shellfish Immunol.">
        <title>Early steps in the European eel (Anguilla anguilla)-Vibrio vulnificus interaction in the gills: Role of the RtxA13 toxin.</title>
        <authorList>
            <person name="Callol A."/>
            <person name="Pajuelo D."/>
            <person name="Ebbesson L."/>
            <person name="Teles M."/>
            <person name="MacKenzie S."/>
            <person name="Amaro C."/>
        </authorList>
    </citation>
    <scope>NUCLEOTIDE SEQUENCE</scope>
</reference>
<protein>
    <submittedName>
        <fullName evidence="1">Uncharacterized protein</fullName>
    </submittedName>
</protein>
<evidence type="ECO:0000313" key="1">
    <source>
        <dbReference type="EMBL" id="JAI07262.1"/>
    </source>
</evidence>
<organism evidence="1">
    <name type="scientific">Anguilla anguilla</name>
    <name type="common">European freshwater eel</name>
    <name type="synonym">Muraena anguilla</name>
    <dbReference type="NCBI Taxonomy" id="7936"/>
    <lineage>
        <taxon>Eukaryota</taxon>
        <taxon>Metazoa</taxon>
        <taxon>Chordata</taxon>
        <taxon>Craniata</taxon>
        <taxon>Vertebrata</taxon>
        <taxon>Euteleostomi</taxon>
        <taxon>Actinopterygii</taxon>
        <taxon>Neopterygii</taxon>
        <taxon>Teleostei</taxon>
        <taxon>Anguilliformes</taxon>
        <taxon>Anguillidae</taxon>
        <taxon>Anguilla</taxon>
    </lineage>
</organism>